<dbReference type="Pfam" id="PF01568">
    <property type="entry name" value="Molydop_binding"/>
    <property type="match status" value="1"/>
</dbReference>
<dbReference type="RefSeq" id="WP_013897524.1">
    <property type="nucleotide sequence ID" value="NC_015676.1"/>
</dbReference>
<dbReference type="HOGENOM" id="CLU_123704_1_0_2"/>
<dbReference type="SUPFAM" id="SSF50692">
    <property type="entry name" value="ADC-like"/>
    <property type="match status" value="1"/>
</dbReference>
<evidence type="ECO:0000313" key="2">
    <source>
        <dbReference type="EMBL" id="AEH60085.1"/>
    </source>
</evidence>
<dbReference type="InterPro" id="IPR006657">
    <property type="entry name" value="MoPterin_dinucl-bd_dom"/>
</dbReference>
<dbReference type="PIRSF" id="PIRSF015873">
    <property type="entry name" value="FwdD"/>
    <property type="match status" value="1"/>
</dbReference>
<protein>
    <submittedName>
        <fullName evidence="2">Molybdopterin dinucleotide-binding region</fullName>
    </submittedName>
</protein>
<dbReference type="InterPro" id="IPR012040">
    <property type="entry name" value="Formylmethanofuran_DH_dsu"/>
</dbReference>
<dbReference type="Gene3D" id="2.40.40.20">
    <property type="match status" value="1"/>
</dbReference>
<evidence type="ECO:0000259" key="1">
    <source>
        <dbReference type="Pfam" id="PF01568"/>
    </source>
</evidence>
<evidence type="ECO:0000313" key="3">
    <source>
        <dbReference type="Proteomes" id="UP000006622"/>
    </source>
</evidence>
<accession>F7XNI8</accession>
<dbReference type="Proteomes" id="UP000006622">
    <property type="component" value="Chromosome"/>
</dbReference>
<dbReference type="AlphaFoldDB" id="F7XNI8"/>
<keyword evidence="3" id="KW-1185">Reference proteome</keyword>
<dbReference type="GO" id="GO:0043546">
    <property type="term" value="F:molybdopterin cofactor binding"/>
    <property type="evidence" value="ECO:0007669"/>
    <property type="project" value="InterPro"/>
</dbReference>
<organism evidence="2 3">
    <name type="scientific">Methanosalsum zhilinae (strain DSM 4017 / NBRC 107636 / OCM 62 / WeN5)</name>
    <name type="common">Methanohalophilus zhilinae</name>
    <dbReference type="NCBI Taxonomy" id="679901"/>
    <lineage>
        <taxon>Archaea</taxon>
        <taxon>Methanobacteriati</taxon>
        <taxon>Methanobacteriota</taxon>
        <taxon>Stenosarchaea group</taxon>
        <taxon>Methanomicrobia</taxon>
        <taxon>Methanosarcinales</taxon>
        <taxon>Methanosarcinaceae</taxon>
        <taxon>Methanosalsum</taxon>
    </lineage>
</organism>
<dbReference type="KEGG" id="mzh:Mzhil_0206"/>
<gene>
    <name evidence="2" type="ordered locus">Mzhil_0206</name>
</gene>
<feature type="domain" description="Molybdopterin dinucleotide-binding" evidence="1">
    <location>
        <begin position="7"/>
        <end position="103"/>
    </location>
</feature>
<dbReference type="GeneID" id="10821803"/>
<dbReference type="InterPro" id="IPR009010">
    <property type="entry name" value="Asp_de-COase-like_dom_sf"/>
</dbReference>
<dbReference type="OrthoDB" id="116806at2157"/>
<reference evidence="2 3" key="1">
    <citation type="submission" date="2010-07" db="EMBL/GenBank/DDBJ databases">
        <title>The complete genome of Methanosalsum zhilinae DSM 4017.</title>
        <authorList>
            <consortium name="US DOE Joint Genome Institute (JGI-PGF)"/>
            <person name="Lucas S."/>
            <person name="Copeland A."/>
            <person name="Lapidus A."/>
            <person name="Glavina del Rio T."/>
            <person name="Dalin E."/>
            <person name="Tice H."/>
            <person name="Bruce D."/>
            <person name="Goodwin L."/>
            <person name="Pitluck S."/>
            <person name="Kyrpides N."/>
            <person name="Mavromatis K."/>
            <person name="Ovchinnikova G."/>
            <person name="Daligault H."/>
            <person name="Detter J.C."/>
            <person name="Han C."/>
            <person name="Tapia R."/>
            <person name="Larimer F."/>
            <person name="Land M."/>
            <person name="Hauser L."/>
            <person name="Markowitz V."/>
            <person name="Cheng J.-F."/>
            <person name="Hugenholtz P."/>
            <person name="Woyke T."/>
            <person name="Wu D."/>
            <person name="Spring S."/>
            <person name="Schueler E."/>
            <person name="Brambilla E."/>
            <person name="Klenk H.-P."/>
            <person name="Eisen J.A."/>
        </authorList>
    </citation>
    <scope>NUCLEOTIDE SEQUENCE [LARGE SCALE GENOMIC DNA]</scope>
    <source>
        <strain evidence="3">DSM 4017 / NBRC 107636 / OCM 62 / WeN5</strain>
    </source>
</reference>
<sequence>MKLEANLITGRTAYQGSYLEYKTSPRYFEECAYCELNPEDLSQLGVSEGECLKVSNEHGEVIVKAKANSGNPRGIAFIPMGPWANAVVDPDTHGCGMPGFKGIPSQIEKSDKEPLDMKSLMRTYCQ</sequence>
<dbReference type="STRING" id="679901.Mzhil_0206"/>
<name>F7XNI8_METZD</name>
<proteinExistence type="predicted"/>
<dbReference type="GO" id="GO:0016491">
    <property type="term" value="F:oxidoreductase activity"/>
    <property type="evidence" value="ECO:0007669"/>
    <property type="project" value="InterPro"/>
</dbReference>
<dbReference type="EMBL" id="CP002101">
    <property type="protein sequence ID" value="AEH60085.1"/>
    <property type="molecule type" value="Genomic_DNA"/>
</dbReference>